<keyword evidence="3 8" id="KW-0813">Transport</keyword>
<feature type="transmembrane region" description="Helical" evidence="9">
    <location>
        <begin position="327"/>
        <end position="347"/>
    </location>
</feature>
<evidence type="ECO:0000256" key="9">
    <source>
        <dbReference type="SAM" id="Phobius"/>
    </source>
</evidence>
<name>A0AAN6QCJ5_9PEZI</name>
<dbReference type="SUPFAM" id="SSF103473">
    <property type="entry name" value="MFS general substrate transporter"/>
    <property type="match status" value="1"/>
</dbReference>
<dbReference type="PROSITE" id="PS00216">
    <property type="entry name" value="SUGAR_TRANSPORT_1"/>
    <property type="match status" value="2"/>
</dbReference>
<dbReference type="FunFam" id="1.20.1250.20:FF:000026">
    <property type="entry name" value="MFS quinate transporter QutD"/>
    <property type="match status" value="1"/>
</dbReference>
<dbReference type="PROSITE" id="PS00217">
    <property type="entry name" value="SUGAR_TRANSPORT_2"/>
    <property type="match status" value="1"/>
</dbReference>
<accession>A0AAN6QCJ5</accession>
<dbReference type="Pfam" id="PF00083">
    <property type="entry name" value="Sugar_tr"/>
    <property type="match status" value="1"/>
</dbReference>
<comment type="similarity">
    <text evidence="2 8">Belongs to the major facilitator superfamily. Sugar transporter (TC 2.A.1.1) family.</text>
</comment>
<dbReference type="GO" id="GO:0005351">
    <property type="term" value="F:carbohydrate:proton symporter activity"/>
    <property type="evidence" value="ECO:0007669"/>
    <property type="project" value="TreeGrafter"/>
</dbReference>
<comment type="subcellular location">
    <subcellularLocation>
        <location evidence="1">Membrane</location>
        <topology evidence="1">Multi-pass membrane protein</topology>
    </subcellularLocation>
</comment>
<dbReference type="NCBIfam" id="TIGR00879">
    <property type="entry name" value="SP"/>
    <property type="match status" value="1"/>
</dbReference>
<dbReference type="EMBL" id="MU853383">
    <property type="protein sequence ID" value="KAK4107076.1"/>
    <property type="molecule type" value="Genomic_DNA"/>
</dbReference>
<evidence type="ECO:0000256" key="8">
    <source>
        <dbReference type="RuleBase" id="RU003346"/>
    </source>
</evidence>
<proteinExistence type="inferred from homology"/>
<dbReference type="InterPro" id="IPR003663">
    <property type="entry name" value="Sugar/inositol_transpt"/>
</dbReference>
<evidence type="ECO:0000313" key="12">
    <source>
        <dbReference type="Proteomes" id="UP001302812"/>
    </source>
</evidence>
<dbReference type="Gene3D" id="1.20.1250.20">
    <property type="entry name" value="MFS general substrate transporter like domains"/>
    <property type="match status" value="1"/>
</dbReference>
<dbReference type="GeneID" id="89938080"/>
<reference evidence="11" key="1">
    <citation type="journal article" date="2023" name="Mol. Phylogenet. Evol.">
        <title>Genome-scale phylogeny and comparative genomics of the fungal order Sordariales.</title>
        <authorList>
            <person name="Hensen N."/>
            <person name="Bonometti L."/>
            <person name="Westerberg I."/>
            <person name="Brannstrom I.O."/>
            <person name="Guillou S."/>
            <person name="Cros-Aarteil S."/>
            <person name="Calhoun S."/>
            <person name="Haridas S."/>
            <person name="Kuo A."/>
            <person name="Mondo S."/>
            <person name="Pangilinan J."/>
            <person name="Riley R."/>
            <person name="LaButti K."/>
            <person name="Andreopoulos B."/>
            <person name="Lipzen A."/>
            <person name="Chen C."/>
            <person name="Yan M."/>
            <person name="Daum C."/>
            <person name="Ng V."/>
            <person name="Clum A."/>
            <person name="Steindorff A."/>
            <person name="Ohm R.A."/>
            <person name="Martin F."/>
            <person name="Silar P."/>
            <person name="Natvig D.O."/>
            <person name="Lalanne C."/>
            <person name="Gautier V."/>
            <person name="Ament-Velasquez S.L."/>
            <person name="Kruys A."/>
            <person name="Hutchinson M.I."/>
            <person name="Powell A.J."/>
            <person name="Barry K."/>
            <person name="Miller A.N."/>
            <person name="Grigoriev I.V."/>
            <person name="Debuchy R."/>
            <person name="Gladieux P."/>
            <person name="Hiltunen Thoren M."/>
            <person name="Johannesson H."/>
        </authorList>
    </citation>
    <scope>NUCLEOTIDE SEQUENCE</scope>
    <source>
        <strain evidence="11">CBS 508.74</strain>
    </source>
</reference>
<evidence type="ECO:0000256" key="6">
    <source>
        <dbReference type="ARBA" id="ARBA00023136"/>
    </source>
</evidence>
<keyword evidence="12" id="KW-1185">Reference proteome</keyword>
<organism evidence="11 12">
    <name type="scientific">Canariomyces notabilis</name>
    <dbReference type="NCBI Taxonomy" id="2074819"/>
    <lineage>
        <taxon>Eukaryota</taxon>
        <taxon>Fungi</taxon>
        <taxon>Dikarya</taxon>
        <taxon>Ascomycota</taxon>
        <taxon>Pezizomycotina</taxon>
        <taxon>Sordariomycetes</taxon>
        <taxon>Sordariomycetidae</taxon>
        <taxon>Sordariales</taxon>
        <taxon>Chaetomiaceae</taxon>
        <taxon>Canariomyces</taxon>
    </lineage>
</organism>
<dbReference type="RefSeq" id="XP_064664646.1">
    <property type="nucleotide sequence ID" value="XM_064813955.1"/>
</dbReference>
<keyword evidence="6 9" id="KW-0472">Membrane</keyword>
<feature type="transmembrane region" description="Helical" evidence="9">
    <location>
        <begin position="294"/>
        <end position="315"/>
    </location>
</feature>
<feature type="transmembrane region" description="Helical" evidence="9">
    <location>
        <begin position="91"/>
        <end position="109"/>
    </location>
</feature>
<feature type="transmembrane region" description="Helical" evidence="9">
    <location>
        <begin position="438"/>
        <end position="457"/>
    </location>
</feature>
<gene>
    <name evidence="11" type="ORF">N656DRAFT_772836</name>
</gene>
<dbReference type="PROSITE" id="PS50850">
    <property type="entry name" value="MFS"/>
    <property type="match status" value="1"/>
</dbReference>
<feature type="transmembrane region" description="Helical" evidence="9">
    <location>
        <begin position="368"/>
        <end position="388"/>
    </location>
</feature>
<keyword evidence="7" id="KW-0325">Glycoprotein</keyword>
<reference evidence="11" key="2">
    <citation type="submission" date="2023-05" db="EMBL/GenBank/DDBJ databases">
        <authorList>
            <consortium name="Lawrence Berkeley National Laboratory"/>
            <person name="Steindorff A."/>
            <person name="Hensen N."/>
            <person name="Bonometti L."/>
            <person name="Westerberg I."/>
            <person name="Brannstrom I.O."/>
            <person name="Guillou S."/>
            <person name="Cros-Aarteil S."/>
            <person name="Calhoun S."/>
            <person name="Haridas S."/>
            <person name="Kuo A."/>
            <person name="Mondo S."/>
            <person name="Pangilinan J."/>
            <person name="Riley R."/>
            <person name="Labutti K."/>
            <person name="Andreopoulos B."/>
            <person name="Lipzen A."/>
            <person name="Chen C."/>
            <person name="Yanf M."/>
            <person name="Daum C."/>
            <person name="Ng V."/>
            <person name="Clum A."/>
            <person name="Ohm R."/>
            <person name="Martin F."/>
            <person name="Silar P."/>
            <person name="Natvig D."/>
            <person name="Lalanne C."/>
            <person name="Gautier V."/>
            <person name="Ament-Velasquez S.L."/>
            <person name="Kruys A."/>
            <person name="Hutchinson M.I."/>
            <person name="Powell A.J."/>
            <person name="Barry K."/>
            <person name="Miller A.N."/>
            <person name="Grigoriev I.V."/>
            <person name="Debuchy R."/>
            <person name="Gladieux P."/>
            <person name="Thoren M.H."/>
            <person name="Johannesson H."/>
        </authorList>
    </citation>
    <scope>NUCLEOTIDE SEQUENCE</scope>
    <source>
        <strain evidence="11">CBS 508.74</strain>
    </source>
</reference>
<evidence type="ECO:0000256" key="1">
    <source>
        <dbReference type="ARBA" id="ARBA00004141"/>
    </source>
</evidence>
<dbReference type="AlphaFoldDB" id="A0AAN6QCJ5"/>
<dbReference type="CDD" id="cd17356">
    <property type="entry name" value="MFS_HXT"/>
    <property type="match status" value="1"/>
</dbReference>
<keyword evidence="4 9" id="KW-0812">Transmembrane</keyword>
<evidence type="ECO:0000313" key="11">
    <source>
        <dbReference type="EMBL" id="KAK4107076.1"/>
    </source>
</evidence>
<feature type="transmembrane region" description="Helical" evidence="9">
    <location>
        <begin position="408"/>
        <end position="426"/>
    </location>
</feature>
<dbReference type="InterPro" id="IPR020846">
    <property type="entry name" value="MFS_dom"/>
</dbReference>
<dbReference type="PANTHER" id="PTHR48022">
    <property type="entry name" value="PLASTIDIC GLUCOSE TRANSPORTER 4"/>
    <property type="match status" value="1"/>
</dbReference>
<protein>
    <submittedName>
        <fullName evidence="11">General substrate transporter</fullName>
    </submittedName>
</protein>
<dbReference type="InterPro" id="IPR005829">
    <property type="entry name" value="Sugar_transporter_CS"/>
</dbReference>
<dbReference type="InterPro" id="IPR050360">
    <property type="entry name" value="MFS_Sugar_Transporters"/>
</dbReference>
<evidence type="ECO:0000256" key="3">
    <source>
        <dbReference type="ARBA" id="ARBA00022448"/>
    </source>
</evidence>
<dbReference type="InterPro" id="IPR005828">
    <property type="entry name" value="MFS_sugar_transport-like"/>
</dbReference>
<dbReference type="PANTHER" id="PTHR48022:SF7">
    <property type="entry name" value="MAJOR FACILITATOR SUPERFAMILY (MFS) PROFILE DOMAIN-CONTAINING PROTEIN-RELATED"/>
    <property type="match status" value="1"/>
</dbReference>
<sequence>MFQVGSIYVIAAVAVIGGALFGFDISSMSAIISTQPYLCAFYQRGFDEKGHCLGPTDAVQGGITAAMPGGSSLGSLVSGLTSDRFGRKTSIQIGSVIWVVGCIVTSASVNIPMLAAGRIICGFSVGICSAQVPVYISELAPRFMRGRPVGFQQWAVTWGILIIAAAFRLPWGIQALPAVLLFVGLVFLPESSRWLAKKDREDEVKKVLDLVHGKGDPNSPLVLREMEEIRKAVDFERANADVSYLELLAPNMINRTSIGVFTQIWSQLTGMNVMMYYTTYVFDMARLGGGGTNAVLLPSGINFVINVLMTVPALLWMDRWGRRPTLLVGAFLMCLWLCVNAGVFAVYSREPYPGEFTSTAESMALSGAPAKVVIASTYLFVASFAPTWGPVSWTYPPEVYPLRLRGKAVALCTSANWAFNFALAYFVPPGFATIKWKIYVLFAVFCATMFVHVFFMFPETANKPLEEIEEIFDDTKEGGKVSPSRFFVSTEPWLTNYNHSYQVHWYAAWKTRNNRALALQQERDGIQLDERPASQAHHETAEV</sequence>
<dbReference type="InterPro" id="IPR036259">
    <property type="entry name" value="MFS_trans_sf"/>
</dbReference>
<dbReference type="PRINTS" id="PR00171">
    <property type="entry name" value="SUGRTRNSPORT"/>
</dbReference>
<evidence type="ECO:0000256" key="7">
    <source>
        <dbReference type="ARBA" id="ARBA00023180"/>
    </source>
</evidence>
<keyword evidence="5 9" id="KW-1133">Transmembrane helix</keyword>
<feature type="transmembrane region" description="Helical" evidence="9">
    <location>
        <begin position="149"/>
        <end position="169"/>
    </location>
</feature>
<dbReference type="GO" id="GO:0016020">
    <property type="term" value="C:membrane"/>
    <property type="evidence" value="ECO:0007669"/>
    <property type="project" value="UniProtKB-SubCell"/>
</dbReference>
<feature type="domain" description="Major facilitator superfamily (MFS) profile" evidence="10">
    <location>
        <begin position="10"/>
        <end position="461"/>
    </location>
</feature>
<feature type="transmembrane region" description="Helical" evidence="9">
    <location>
        <begin position="6"/>
        <end position="23"/>
    </location>
</feature>
<evidence type="ECO:0000259" key="10">
    <source>
        <dbReference type="PROSITE" id="PS50850"/>
    </source>
</evidence>
<dbReference type="Proteomes" id="UP001302812">
    <property type="component" value="Unassembled WGS sequence"/>
</dbReference>
<comment type="caution">
    <text evidence="11">The sequence shown here is derived from an EMBL/GenBank/DDBJ whole genome shotgun (WGS) entry which is preliminary data.</text>
</comment>
<evidence type="ECO:0000256" key="5">
    <source>
        <dbReference type="ARBA" id="ARBA00022989"/>
    </source>
</evidence>
<evidence type="ECO:0000256" key="4">
    <source>
        <dbReference type="ARBA" id="ARBA00022692"/>
    </source>
</evidence>
<evidence type="ECO:0000256" key="2">
    <source>
        <dbReference type="ARBA" id="ARBA00010992"/>
    </source>
</evidence>